<proteinExistence type="predicted"/>
<feature type="region of interest" description="Disordered" evidence="1">
    <location>
        <begin position="47"/>
        <end position="68"/>
    </location>
</feature>
<gene>
    <name evidence="2" type="ordered locus">FsymDg_3755</name>
</gene>
<organism evidence="2 3">
    <name type="scientific">Candidatus Protofrankia datiscae</name>
    <dbReference type="NCBI Taxonomy" id="2716812"/>
    <lineage>
        <taxon>Bacteria</taxon>
        <taxon>Bacillati</taxon>
        <taxon>Actinomycetota</taxon>
        <taxon>Actinomycetes</taxon>
        <taxon>Frankiales</taxon>
        <taxon>Frankiaceae</taxon>
        <taxon>Protofrankia</taxon>
    </lineage>
</organism>
<dbReference type="Proteomes" id="UP000001549">
    <property type="component" value="Chromosome"/>
</dbReference>
<dbReference type="EMBL" id="CP002801">
    <property type="protein sequence ID" value="AEH11032.1"/>
    <property type="molecule type" value="Genomic_DNA"/>
</dbReference>
<dbReference type="HOGENOM" id="CLU_2787818_0_0_11"/>
<evidence type="ECO:0000256" key="1">
    <source>
        <dbReference type="SAM" id="MobiDB-lite"/>
    </source>
</evidence>
<evidence type="ECO:0000313" key="2">
    <source>
        <dbReference type="EMBL" id="AEH11032.1"/>
    </source>
</evidence>
<sequence>MPGMGAGRATRTMNRRWRQRSSRVLTYSAPITYHNRLGKQLRNRLEVSGHLPRSGTRGMRRHKGVYDA</sequence>
<protein>
    <submittedName>
        <fullName evidence="2">Uncharacterized protein</fullName>
    </submittedName>
</protein>
<reference evidence="2 3" key="1">
    <citation type="submission" date="2011-05" db="EMBL/GenBank/DDBJ databases">
        <title>Complete sequence of chromosome of Frankia symbiont of Datisca glomerata.</title>
        <authorList>
            <consortium name="US DOE Joint Genome Institute"/>
            <person name="Lucas S."/>
            <person name="Han J."/>
            <person name="Lapidus A."/>
            <person name="Cheng J.-F."/>
            <person name="Goodwin L."/>
            <person name="Pitluck S."/>
            <person name="Peters L."/>
            <person name="Mikhailova N."/>
            <person name="Chertkov O."/>
            <person name="Teshima H."/>
            <person name="Han C."/>
            <person name="Tapia R."/>
            <person name="Land M."/>
            <person name="Hauser L."/>
            <person name="Kyrpides N."/>
            <person name="Ivanova N."/>
            <person name="Pagani I."/>
            <person name="Berry A."/>
            <person name="Pawlowski K."/>
            <person name="Persson T."/>
            <person name="Vanden Heuvel B."/>
            <person name="Benson D."/>
            <person name="Woyke T."/>
        </authorList>
    </citation>
    <scope>NUCLEOTIDE SEQUENCE [LARGE SCALE GENOMIC DNA]</scope>
    <source>
        <strain evidence="3">4085684</strain>
    </source>
</reference>
<accession>F8B510</accession>
<name>F8B510_9ACTN</name>
<dbReference type="AlphaFoldDB" id="F8B510"/>
<feature type="compositionally biased region" description="Basic residues" evidence="1">
    <location>
        <begin position="58"/>
        <end position="68"/>
    </location>
</feature>
<feature type="region of interest" description="Disordered" evidence="1">
    <location>
        <begin position="1"/>
        <end position="21"/>
    </location>
</feature>
<keyword evidence="3" id="KW-1185">Reference proteome</keyword>
<evidence type="ECO:0000313" key="3">
    <source>
        <dbReference type="Proteomes" id="UP000001549"/>
    </source>
</evidence>
<dbReference type="KEGG" id="fsy:FsymDg_3755"/>